<dbReference type="Pfam" id="PF14907">
    <property type="entry name" value="NTP_transf_5"/>
    <property type="match status" value="1"/>
</dbReference>
<proteinExistence type="predicted"/>
<dbReference type="AlphaFoldDB" id="W8L2B2"/>
<evidence type="ECO:0000313" key="2">
    <source>
        <dbReference type="Proteomes" id="UP000019442"/>
    </source>
</evidence>
<name>W8L2B2_9GAMM</name>
<sequence>MGEAGESLLFCVLKAPDLACDLDLNEWDLLIRQARVSRLLGSLAIGINEAGVWQQISEGPRRHLDWARRISQTYHAELEWELSCIEDALGGLGAPVVLLKGAAYHVEGLKVSAGRMFSDVDILVDRGRLNAVEACLMMRGWVNSHHDPYDQRYYREWMHELPPMQHIKRGTTLDVHHSILPPTARLKTDPQRLIDASVNVDRGLFRVLMPEDMFLHSATHLFFSEGEMMHGSRDLWDLYRMAEEFGHDDFWERIQSRAMELGLTEPLVLAVHFLDSLLEAPLPEDLVTWAEASFPNGLGGMLLRSSLQSGLAVRDSHEKTLAETLKEWFLIVRGHQEKMPTPLLMKHLSRKAWYGVFPKDPVAGRR</sequence>
<evidence type="ECO:0008006" key="3">
    <source>
        <dbReference type="Google" id="ProtNLM"/>
    </source>
</evidence>
<dbReference type="RefSeq" id="WP_025280407.1">
    <property type="nucleotide sequence ID" value="NZ_CP007268.1"/>
</dbReference>
<organism evidence="1 2">
    <name type="scientific">Ectothiorhodospira haloalkaliphila</name>
    <dbReference type="NCBI Taxonomy" id="421628"/>
    <lineage>
        <taxon>Bacteria</taxon>
        <taxon>Pseudomonadati</taxon>
        <taxon>Pseudomonadota</taxon>
        <taxon>Gammaproteobacteria</taxon>
        <taxon>Chromatiales</taxon>
        <taxon>Ectothiorhodospiraceae</taxon>
        <taxon>Ectothiorhodospira</taxon>
    </lineage>
</organism>
<gene>
    <name evidence="1" type="ORF">M911_01455</name>
</gene>
<accession>W8L2B2</accession>
<reference evidence="2" key="2">
    <citation type="submission" date="2014-02" db="EMBL/GenBank/DDBJ databases">
        <title>Draft Genome Sequence of extremely halophilic bacteria Halorhodospira halochloris.</title>
        <authorList>
            <person name="Singh K.S."/>
        </authorList>
    </citation>
    <scope>NUCLEOTIDE SEQUENCE [LARGE SCALE GENOMIC DNA]</scope>
    <source>
        <strain evidence="2">A</strain>
    </source>
</reference>
<reference evidence="1 2" key="1">
    <citation type="journal article" date="2014" name="J Genomics">
        <title>Draft Genome Sequence of the Extremely Halophilic Phototrophic Purple Sulfur Bacterium Halorhodospira halochloris.</title>
        <authorList>
            <person name="Singh K.S."/>
            <person name="Kirksey J."/>
            <person name="Hoff W.D."/>
            <person name="Deole R."/>
        </authorList>
    </citation>
    <scope>NUCLEOTIDE SEQUENCE [LARGE SCALE GENOMIC DNA]</scope>
    <source>
        <strain evidence="1 2">A</strain>
    </source>
</reference>
<keyword evidence="2" id="KW-1185">Reference proteome</keyword>
<dbReference type="EMBL" id="CP007268">
    <property type="protein sequence ID" value="AHK78090.1"/>
    <property type="molecule type" value="Genomic_DNA"/>
</dbReference>
<dbReference type="KEGG" id="hhc:M911_01455"/>
<protein>
    <recommendedName>
        <fullName evidence="3">Nucleotidyltransferase family protein</fullName>
    </recommendedName>
</protein>
<dbReference type="HOGENOM" id="CLU_062407_0_0_6"/>
<dbReference type="OrthoDB" id="5497963at2"/>
<evidence type="ECO:0000313" key="1">
    <source>
        <dbReference type="EMBL" id="AHK78090.1"/>
    </source>
</evidence>
<dbReference type="Proteomes" id="UP000019442">
    <property type="component" value="Chromosome"/>
</dbReference>
<dbReference type="PATRIC" id="fig|1354791.3.peg.460"/>
<dbReference type="InterPro" id="IPR039498">
    <property type="entry name" value="NTP_transf_5"/>
</dbReference>